<comment type="caution">
    <text evidence="1">The sequence shown here is derived from an EMBL/GenBank/DDBJ whole genome shotgun (WGS) entry which is preliminary data.</text>
</comment>
<dbReference type="AlphaFoldDB" id="A0A7C5V6T2"/>
<sequence>MKRTYRFIGVLILILYIVGIFKEQTILGSPTINKDEILKYTTFDESKIRENDTVTKAVYEKNPYFNSILNSRIVKNDSTVTPNYTDPGEGSISITYTPRWSSGILYKDGEKDGIFSTIAEELLSIGEANYYVKVASLIYEVASIAFNLMPQDIAVTGYGKAALYHSYSYYSKIAQVYYSSRKEWVTKVDVERKETYRHALVSFTDKNGFTRTKSYDFIPANGYGPIASEVYSSYHWQDSIMYQEAYLRYLWSKPALVLAWTH</sequence>
<evidence type="ECO:0000313" key="1">
    <source>
        <dbReference type="EMBL" id="HHS02745.1"/>
    </source>
</evidence>
<reference evidence="1" key="1">
    <citation type="journal article" date="2020" name="mSystems">
        <title>Genome- and Community-Level Interaction Insights into Carbon Utilization and Element Cycling Functions of Hydrothermarchaeota in Hydrothermal Sediment.</title>
        <authorList>
            <person name="Zhou Z."/>
            <person name="Liu Y."/>
            <person name="Xu W."/>
            <person name="Pan J."/>
            <person name="Luo Z.H."/>
            <person name="Li M."/>
        </authorList>
    </citation>
    <scope>NUCLEOTIDE SEQUENCE [LARGE SCALE GENOMIC DNA]</scope>
    <source>
        <strain evidence="1">SpSt-102</strain>
    </source>
</reference>
<name>A0A7C5V6T2_9FIRM</name>
<organism evidence="1">
    <name type="scientific">Caldicellulosiruptor owensensis</name>
    <dbReference type="NCBI Taxonomy" id="55205"/>
    <lineage>
        <taxon>Bacteria</taxon>
        <taxon>Bacillati</taxon>
        <taxon>Bacillota</taxon>
        <taxon>Bacillota incertae sedis</taxon>
        <taxon>Caldicellulosiruptorales</taxon>
        <taxon>Caldicellulosiruptoraceae</taxon>
        <taxon>Caldicellulosiruptor</taxon>
    </lineage>
</organism>
<protein>
    <submittedName>
        <fullName evidence="1">Uncharacterized protein</fullName>
    </submittedName>
</protein>
<proteinExistence type="predicted"/>
<gene>
    <name evidence="1" type="ORF">ENL71_09800</name>
</gene>
<accession>A0A7C5V6T2</accession>
<dbReference type="EMBL" id="DRUZ01000111">
    <property type="protein sequence ID" value="HHS02745.1"/>
    <property type="molecule type" value="Genomic_DNA"/>
</dbReference>